<keyword evidence="3 11" id="KW-0378">Hydrolase</keyword>
<feature type="active site" description="Proton acceptor" evidence="7">
    <location>
        <position position="67"/>
    </location>
</feature>
<evidence type="ECO:0000256" key="7">
    <source>
        <dbReference type="PIRSR" id="PIRSR618044-1"/>
    </source>
</evidence>
<dbReference type="PANTHER" id="PTHR21581">
    <property type="entry name" value="D-ALANYL-D-ALANINE CARBOXYPEPTIDASE"/>
    <property type="match status" value="1"/>
</dbReference>
<evidence type="ECO:0000256" key="3">
    <source>
        <dbReference type="ARBA" id="ARBA00022801"/>
    </source>
</evidence>
<dbReference type="SUPFAM" id="SSF56601">
    <property type="entry name" value="beta-lactamase/transpeptidase-like"/>
    <property type="match status" value="1"/>
</dbReference>
<feature type="active site" description="Acyl-ester intermediate" evidence="7">
    <location>
        <position position="64"/>
    </location>
</feature>
<keyword evidence="2" id="KW-0732">Signal</keyword>
<keyword evidence="11" id="KW-0121">Carboxypeptidase</keyword>
<organism evidence="11 12">
    <name type="scientific">Texcoconibacillus texcoconensis</name>
    <dbReference type="NCBI Taxonomy" id="1095777"/>
    <lineage>
        <taxon>Bacteria</taxon>
        <taxon>Bacillati</taxon>
        <taxon>Bacillota</taxon>
        <taxon>Bacilli</taxon>
        <taxon>Bacillales</taxon>
        <taxon>Bacillaceae</taxon>
        <taxon>Texcoconibacillus</taxon>
    </lineage>
</organism>
<evidence type="ECO:0000256" key="8">
    <source>
        <dbReference type="PIRSR" id="PIRSR618044-2"/>
    </source>
</evidence>
<dbReference type="PANTHER" id="PTHR21581:SF33">
    <property type="entry name" value="D-ALANYL-D-ALANINE CARBOXYPEPTIDASE DACB"/>
    <property type="match status" value="1"/>
</dbReference>
<dbReference type="InterPro" id="IPR018044">
    <property type="entry name" value="Peptidase_S11"/>
</dbReference>
<sequence length="376" mass="42813">MTTKMQKWILFAMTFIVAFYIDHQQTYGQAKNGELHSEAAIVMDQATGEIVYKQNDQKSMYPASITKIVTAIIAIEQANLNEKVTVSRDAVHVNGSRVYLEEGEELPLKQLIQGLMINSGNDAAIAIAEHIDGSVESFADRMNNFVEFNLGLEDTHFTNPHGLFEEDHVTTARDMAKITAYAMEDDTFRDVVSTKTLEWNAEGWETTLYNSQQLLWRYDGVNGVKNGYVRKSGYTLVTTAEKDGTEVVVVTLNSPSKAHSNQDTKQLLDESFDRFKTEWIQLPSFPHPLRLEYDMPDAYPVTKHVEEELTAHLKDNGTLIVRDVDKQIKDVAKFNENKPLILPGLYGEDLSIESWLDLRPQWWQTIVLNRIGKYRS</sequence>
<evidence type="ECO:0000256" key="4">
    <source>
        <dbReference type="ARBA" id="ARBA00022960"/>
    </source>
</evidence>
<name>A0A840QQM7_9BACI</name>
<dbReference type="Gene3D" id="3.40.710.10">
    <property type="entry name" value="DD-peptidase/beta-lactamase superfamily"/>
    <property type="match status" value="1"/>
</dbReference>
<evidence type="ECO:0000256" key="2">
    <source>
        <dbReference type="ARBA" id="ARBA00022729"/>
    </source>
</evidence>
<evidence type="ECO:0000256" key="1">
    <source>
        <dbReference type="ARBA" id="ARBA00007164"/>
    </source>
</evidence>
<evidence type="ECO:0000259" key="10">
    <source>
        <dbReference type="Pfam" id="PF00768"/>
    </source>
</evidence>
<comment type="similarity">
    <text evidence="1 9">Belongs to the peptidase S11 family.</text>
</comment>
<keyword evidence="12" id="KW-1185">Reference proteome</keyword>
<keyword evidence="6" id="KW-0961">Cell wall biogenesis/degradation</keyword>
<dbReference type="GO" id="GO:0009252">
    <property type="term" value="P:peptidoglycan biosynthetic process"/>
    <property type="evidence" value="ECO:0007669"/>
    <property type="project" value="UniProtKB-KW"/>
</dbReference>
<dbReference type="InterPro" id="IPR001967">
    <property type="entry name" value="Peptidase_S11_N"/>
</dbReference>
<accession>A0A840QQM7</accession>
<reference evidence="11 12" key="1">
    <citation type="submission" date="2020-08" db="EMBL/GenBank/DDBJ databases">
        <title>Genomic Encyclopedia of Type Strains, Phase IV (KMG-IV): sequencing the most valuable type-strain genomes for metagenomic binning, comparative biology and taxonomic classification.</title>
        <authorList>
            <person name="Goeker M."/>
        </authorList>
    </citation>
    <scope>NUCLEOTIDE SEQUENCE [LARGE SCALE GENOMIC DNA]</scope>
    <source>
        <strain evidence="11 12">DSM 24696</strain>
    </source>
</reference>
<protein>
    <submittedName>
        <fullName evidence="11">D-alanyl-D-alanine carboxypeptidase/D-alanyl-D-alanine carboxypeptidase (Penicillin-binding protein 5/6)</fullName>
        <ecNumber evidence="11">3.4.16.4</ecNumber>
    </submittedName>
</protein>
<feature type="domain" description="Peptidase S11 D-alanyl-D-alanine carboxypeptidase A N-terminal" evidence="10">
    <location>
        <begin position="31"/>
        <end position="255"/>
    </location>
</feature>
<evidence type="ECO:0000256" key="5">
    <source>
        <dbReference type="ARBA" id="ARBA00022984"/>
    </source>
</evidence>
<keyword evidence="5" id="KW-0573">Peptidoglycan synthesis</keyword>
<dbReference type="Pfam" id="PF00768">
    <property type="entry name" value="Peptidase_S11"/>
    <property type="match status" value="1"/>
</dbReference>
<dbReference type="RefSeq" id="WP_184664102.1">
    <property type="nucleotide sequence ID" value="NZ_JACHHB010000007.1"/>
</dbReference>
<evidence type="ECO:0000256" key="9">
    <source>
        <dbReference type="RuleBase" id="RU004016"/>
    </source>
</evidence>
<evidence type="ECO:0000313" key="11">
    <source>
        <dbReference type="EMBL" id="MBB5173660.1"/>
    </source>
</evidence>
<feature type="active site" evidence="7">
    <location>
        <position position="119"/>
    </location>
</feature>
<evidence type="ECO:0000313" key="12">
    <source>
        <dbReference type="Proteomes" id="UP000551878"/>
    </source>
</evidence>
<keyword evidence="11" id="KW-0645">Protease</keyword>
<dbReference type="PRINTS" id="PR00725">
    <property type="entry name" value="DADACBPTASE1"/>
</dbReference>
<keyword evidence="4" id="KW-0133">Cell shape</keyword>
<dbReference type="InterPro" id="IPR012338">
    <property type="entry name" value="Beta-lactam/transpept-like"/>
</dbReference>
<feature type="binding site" evidence="8">
    <location>
        <position position="225"/>
    </location>
    <ligand>
        <name>substrate</name>
    </ligand>
</feature>
<dbReference type="AlphaFoldDB" id="A0A840QQM7"/>
<gene>
    <name evidence="11" type="ORF">HNQ41_001849</name>
</gene>
<dbReference type="GO" id="GO:0009002">
    <property type="term" value="F:serine-type D-Ala-D-Ala carboxypeptidase activity"/>
    <property type="evidence" value="ECO:0007669"/>
    <property type="project" value="UniProtKB-EC"/>
</dbReference>
<dbReference type="GO" id="GO:0071555">
    <property type="term" value="P:cell wall organization"/>
    <property type="evidence" value="ECO:0007669"/>
    <property type="project" value="UniProtKB-KW"/>
</dbReference>
<dbReference type="Proteomes" id="UP000551878">
    <property type="component" value="Unassembled WGS sequence"/>
</dbReference>
<proteinExistence type="inferred from homology"/>
<dbReference type="GO" id="GO:0006508">
    <property type="term" value="P:proteolysis"/>
    <property type="evidence" value="ECO:0007669"/>
    <property type="project" value="InterPro"/>
</dbReference>
<comment type="caution">
    <text evidence="11">The sequence shown here is derived from an EMBL/GenBank/DDBJ whole genome shotgun (WGS) entry which is preliminary data.</text>
</comment>
<evidence type="ECO:0000256" key="6">
    <source>
        <dbReference type="ARBA" id="ARBA00023316"/>
    </source>
</evidence>
<dbReference type="EMBL" id="JACHHB010000007">
    <property type="protein sequence ID" value="MBB5173660.1"/>
    <property type="molecule type" value="Genomic_DNA"/>
</dbReference>
<dbReference type="GO" id="GO:0008360">
    <property type="term" value="P:regulation of cell shape"/>
    <property type="evidence" value="ECO:0007669"/>
    <property type="project" value="UniProtKB-KW"/>
</dbReference>
<dbReference type="EC" id="3.4.16.4" evidence="11"/>